<keyword evidence="2" id="KW-1185">Reference proteome</keyword>
<evidence type="ECO:0000313" key="1">
    <source>
        <dbReference type="EMBL" id="RXK86275.1"/>
    </source>
</evidence>
<dbReference type="InterPro" id="IPR002347">
    <property type="entry name" value="SDR_fam"/>
</dbReference>
<dbReference type="EMBL" id="SDHZ01000001">
    <property type="protein sequence ID" value="RXK86275.1"/>
    <property type="molecule type" value="Genomic_DNA"/>
</dbReference>
<gene>
    <name evidence="1" type="ORF">ESB13_05560</name>
</gene>
<dbReference type="Pfam" id="PF00106">
    <property type="entry name" value="adh_short"/>
    <property type="match status" value="1"/>
</dbReference>
<sequence>MNPFPGVGNAVVVGASSPMSIGIVRTLLQQKATVIAPVNNALEIELLQTQTGDITSGRLVTYLSDKSDYNTVQCMSDIVSDEYGHISLVVYVSDEARRSPFLSEVEIAEWDNMLTAELTPCFIAGKLYIEHSKPFKSGLFIHVVKQDNFIDKPYSSLANIAAVAQMEMSNHFAQEAALDGLRFYHVIVARQSKSHPIKPEADAAADIDALGDFVMQLYENRLQETVQTFQTFRYMG</sequence>
<dbReference type="InterPro" id="IPR036291">
    <property type="entry name" value="NAD(P)-bd_dom_sf"/>
</dbReference>
<evidence type="ECO:0008006" key="3">
    <source>
        <dbReference type="Google" id="ProtNLM"/>
    </source>
</evidence>
<organism evidence="1 2">
    <name type="scientific">Filimonas effusa</name>
    <dbReference type="NCBI Taxonomy" id="2508721"/>
    <lineage>
        <taxon>Bacteria</taxon>
        <taxon>Pseudomonadati</taxon>
        <taxon>Bacteroidota</taxon>
        <taxon>Chitinophagia</taxon>
        <taxon>Chitinophagales</taxon>
        <taxon>Chitinophagaceae</taxon>
        <taxon>Filimonas</taxon>
    </lineage>
</organism>
<dbReference type="Proteomes" id="UP000290545">
    <property type="component" value="Unassembled WGS sequence"/>
</dbReference>
<proteinExistence type="predicted"/>
<evidence type="ECO:0000313" key="2">
    <source>
        <dbReference type="Proteomes" id="UP000290545"/>
    </source>
</evidence>
<name>A0A4Q1DBV3_9BACT</name>
<accession>A0A4Q1DBV3</accession>
<comment type="caution">
    <text evidence="1">The sequence shown here is derived from an EMBL/GenBank/DDBJ whole genome shotgun (WGS) entry which is preliminary data.</text>
</comment>
<dbReference type="Gene3D" id="3.40.50.720">
    <property type="entry name" value="NAD(P)-binding Rossmann-like Domain"/>
    <property type="match status" value="1"/>
</dbReference>
<reference evidence="1 2" key="1">
    <citation type="submission" date="2019-01" db="EMBL/GenBank/DDBJ databases">
        <title>Filimonas sp. strain TTM-71.</title>
        <authorList>
            <person name="Chen W.-M."/>
        </authorList>
    </citation>
    <scope>NUCLEOTIDE SEQUENCE [LARGE SCALE GENOMIC DNA]</scope>
    <source>
        <strain evidence="1 2">TTM-71</strain>
    </source>
</reference>
<dbReference type="SUPFAM" id="SSF51735">
    <property type="entry name" value="NAD(P)-binding Rossmann-fold domains"/>
    <property type="match status" value="1"/>
</dbReference>
<dbReference type="RefSeq" id="WP_129002025.1">
    <property type="nucleotide sequence ID" value="NZ_SDHZ01000001.1"/>
</dbReference>
<dbReference type="AlphaFoldDB" id="A0A4Q1DBV3"/>
<dbReference type="OrthoDB" id="655838at2"/>
<protein>
    <recommendedName>
        <fullName evidence="3">SDR family NAD(P)-dependent oxidoreductase</fullName>
    </recommendedName>
</protein>